<feature type="region of interest" description="Disordered" evidence="1">
    <location>
        <begin position="46"/>
        <end position="149"/>
    </location>
</feature>
<gene>
    <name evidence="2" type="ORF">QTO34_014165</name>
</gene>
<evidence type="ECO:0000313" key="3">
    <source>
        <dbReference type="Proteomes" id="UP001177744"/>
    </source>
</evidence>
<feature type="compositionally biased region" description="Basic and acidic residues" evidence="1">
    <location>
        <begin position="108"/>
        <end position="125"/>
    </location>
</feature>
<sequence>MEPRGAPPRTLNMKPGSRSAIYMKNYQSPGQFPDWLKAWIFEGDRTNTQSTNTLRRQKGRNKGVQSLEKESFVPVAAAQGQHRELQKYSTSGCEGARGTDSDGLPSAKELEALKARELGKQDFSSKKPKLAPAPKQEKKQTPLVVPKGEKEQQEAIGHIDEVQNDIDRLNEQARARLHLDSGARGLTRTRTQPHQDSGAHGLTRIWDSPIPGPRDVWPHLIPGARGISWNQGSGLTRTQDPASHGSRGARPHPDPGFSFTRTQRCVASPGPRGAWSLPDPGTRPHRDTGPRLSQIQGRTASPGPGIQLHLEPGARGLAQTEGCTASPGPGTQPHPNPGAHGLTQTRDPVIPRPRGAWPHLVPGAHGLSWTQGVASPGPGPSLTQIQERTASPRPGIQLYPDQGACGLTQSRGTRPLLDPGAWPHPDPGPSLTRIQGHTASPGPGTLPHPDPGARCLDRTQGHVASPGPGGARPLLDPGARPHPDPGPSLTQT</sequence>
<dbReference type="AlphaFoldDB" id="A0AA40LCT9"/>
<dbReference type="EMBL" id="JAULJE010000031">
    <property type="protein sequence ID" value="KAK1327404.1"/>
    <property type="molecule type" value="Genomic_DNA"/>
</dbReference>
<comment type="caution">
    <text evidence="2">The sequence shown here is derived from an EMBL/GenBank/DDBJ whole genome shotgun (WGS) entry which is preliminary data.</text>
</comment>
<evidence type="ECO:0000313" key="2">
    <source>
        <dbReference type="EMBL" id="KAK1327404.1"/>
    </source>
</evidence>
<protein>
    <submittedName>
        <fullName evidence="2">Uncharacterized protein</fullName>
    </submittedName>
</protein>
<dbReference type="Proteomes" id="UP001177744">
    <property type="component" value="Unassembled WGS sequence"/>
</dbReference>
<dbReference type="InterPro" id="IPR010487">
    <property type="entry name" value="NGRN/Rrg9"/>
</dbReference>
<name>A0AA40LCT9_CNENI</name>
<feature type="region of interest" description="Disordered" evidence="1">
    <location>
        <begin position="182"/>
        <end position="205"/>
    </location>
</feature>
<feature type="region of interest" description="Disordered" evidence="1">
    <location>
        <begin position="228"/>
        <end position="349"/>
    </location>
</feature>
<feature type="compositionally biased region" description="Polar residues" evidence="1">
    <location>
        <begin position="228"/>
        <end position="241"/>
    </location>
</feature>
<organism evidence="2 3">
    <name type="scientific">Cnephaeus nilssonii</name>
    <name type="common">Northern bat</name>
    <name type="synonym">Eptesicus nilssonii</name>
    <dbReference type="NCBI Taxonomy" id="3371016"/>
    <lineage>
        <taxon>Eukaryota</taxon>
        <taxon>Metazoa</taxon>
        <taxon>Chordata</taxon>
        <taxon>Craniata</taxon>
        <taxon>Vertebrata</taxon>
        <taxon>Euteleostomi</taxon>
        <taxon>Mammalia</taxon>
        <taxon>Eutheria</taxon>
        <taxon>Laurasiatheria</taxon>
        <taxon>Chiroptera</taxon>
        <taxon>Yangochiroptera</taxon>
        <taxon>Vespertilionidae</taxon>
        <taxon>Cnephaeus</taxon>
    </lineage>
</organism>
<evidence type="ECO:0000256" key="1">
    <source>
        <dbReference type="SAM" id="MobiDB-lite"/>
    </source>
</evidence>
<dbReference type="Gene3D" id="1.20.5.1500">
    <property type="match status" value="1"/>
</dbReference>
<keyword evidence="3" id="KW-1185">Reference proteome</keyword>
<proteinExistence type="predicted"/>
<accession>A0AA40LCT9</accession>
<reference evidence="2" key="1">
    <citation type="submission" date="2023-06" db="EMBL/GenBank/DDBJ databases">
        <title>Reference genome for the Northern bat (Eptesicus nilssonii), a most northern bat species.</title>
        <authorList>
            <person name="Laine V.N."/>
            <person name="Pulliainen A.T."/>
            <person name="Lilley T.M."/>
        </authorList>
    </citation>
    <scope>NUCLEOTIDE SEQUENCE</scope>
    <source>
        <strain evidence="2">BLF_Eptnil</strain>
        <tissue evidence="2">Kidney</tissue>
    </source>
</reference>
<dbReference type="Pfam" id="PF06413">
    <property type="entry name" value="Neugrin"/>
    <property type="match status" value="1"/>
</dbReference>
<feature type="region of interest" description="Disordered" evidence="1">
    <location>
        <begin position="369"/>
        <end position="492"/>
    </location>
</feature>